<dbReference type="GO" id="GO:0008124">
    <property type="term" value="F:4-alpha-hydroxytetrahydrobiopterin dehydratase activity"/>
    <property type="evidence" value="ECO:0007669"/>
    <property type="project" value="UniProtKB-EC"/>
</dbReference>
<evidence type="ECO:0000256" key="5">
    <source>
        <dbReference type="ARBA" id="ARBA00023239"/>
    </source>
</evidence>
<dbReference type="Gene3D" id="3.30.1360.20">
    <property type="entry name" value="Transcriptional coactivator/pterin dehydratase"/>
    <property type="match status" value="1"/>
</dbReference>
<keyword evidence="5" id="KW-0456">Lyase</keyword>
<comment type="similarity">
    <text evidence="2">Belongs to the pterin-4-alpha-carbinolamine dehydratase family.</text>
</comment>
<dbReference type="SUPFAM" id="SSF55248">
    <property type="entry name" value="PCD-like"/>
    <property type="match status" value="1"/>
</dbReference>
<name>A0A2N7RXM6_9MICC</name>
<dbReference type="EMBL" id="PNQX01000004">
    <property type="protein sequence ID" value="PMQ18637.1"/>
    <property type="molecule type" value="Genomic_DNA"/>
</dbReference>
<dbReference type="AlphaFoldDB" id="A0A2N7RXM6"/>
<dbReference type="Pfam" id="PF01329">
    <property type="entry name" value="Pterin_4a"/>
    <property type="match status" value="1"/>
</dbReference>
<evidence type="ECO:0000313" key="6">
    <source>
        <dbReference type="EMBL" id="PMQ18637.1"/>
    </source>
</evidence>
<protein>
    <recommendedName>
        <fullName evidence="4">Putative pterin-4-alpha-carbinolamine dehydratase</fullName>
        <ecNumber evidence="3">4.2.1.96</ecNumber>
    </recommendedName>
</protein>
<comment type="catalytic activity">
    <reaction evidence="1">
        <text>(4aS,6R)-4a-hydroxy-L-erythro-5,6,7,8-tetrahydrobiopterin = (6R)-L-erythro-6,7-dihydrobiopterin + H2O</text>
        <dbReference type="Rhea" id="RHEA:11920"/>
        <dbReference type="ChEBI" id="CHEBI:15377"/>
        <dbReference type="ChEBI" id="CHEBI:15642"/>
        <dbReference type="ChEBI" id="CHEBI:43120"/>
        <dbReference type="EC" id="4.2.1.96"/>
    </reaction>
</comment>
<dbReference type="InterPro" id="IPR036428">
    <property type="entry name" value="PCD_sf"/>
</dbReference>
<evidence type="ECO:0000313" key="7">
    <source>
        <dbReference type="Proteomes" id="UP000235739"/>
    </source>
</evidence>
<evidence type="ECO:0000256" key="3">
    <source>
        <dbReference type="ARBA" id="ARBA00013252"/>
    </source>
</evidence>
<evidence type="ECO:0000256" key="4">
    <source>
        <dbReference type="ARBA" id="ARBA00021735"/>
    </source>
</evidence>
<accession>A0A2N7RXM6</accession>
<dbReference type="Proteomes" id="UP000235739">
    <property type="component" value="Unassembled WGS sequence"/>
</dbReference>
<comment type="caution">
    <text evidence="6">The sequence shown here is derived from an EMBL/GenBank/DDBJ whole genome shotgun (WGS) entry which is preliminary data.</text>
</comment>
<gene>
    <name evidence="6" type="ORF">CIK84_17705</name>
</gene>
<evidence type="ECO:0000256" key="2">
    <source>
        <dbReference type="ARBA" id="ARBA00006472"/>
    </source>
</evidence>
<dbReference type="EC" id="4.2.1.96" evidence="3"/>
<sequence>MPGPICIDAGIATAQAQRDAIMSAGINHLHESICCSLEDRLMTPTGRISSFELAQKLLSLPDWTLDGRGLRAAYRFDSASTALQFIVQVGLRCEQDNWHPHLDWRVNTVALRLALHQCEQPGAQDLKLARHISIEASKLDSQVTTGR</sequence>
<evidence type="ECO:0000256" key="1">
    <source>
        <dbReference type="ARBA" id="ARBA00001554"/>
    </source>
</evidence>
<reference evidence="6 7" key="1">
    <citation type="journal article" date="2017" name="Elife">
        <title>Extensive horizontal gene transfer in cheese-associated bacteria.</title>
        <authorList>
            <person name="Bonham K.S."/>
            <person name="Wolfe B.E."/>
            <person name="Dutton R.J."/>
        </authorList>
    </citation>
    <scope>NUCLEOTIDE SEQUENCE [LARGE SCALE GENOMIC DNA]</scope>
    <source>
        <strain evidence="6 7">JB182</strain>
    </source>
</reference>
<organism evidence="6 7">
    <name type="scientific">Glutamicibacter arilaitensis</name>
    <dbReference type="NCBI Taxonomy" id="256701"/>
    <lineage>
        <taxon>Bacteria</taxon>
        <taxon>Bacillati</taxon>
        <taxon>Actinomycetota</taxon>
        <taxon>Actinomycetes</taxon>
        <taxon>Micrococcales</taxon>
        <taxon>Micrococcaceae</taxon>
        <taxon>Glutamicibacter</taxon>
    </lineage>
</organism>
<proteinExistence type="inferred from homology"/>
<dbReference type="InterPro" id="IPR001533">
    <property type="entry name" value="Pterin_deHydtase"/>
</dbReference>
<dbReference type="GO" id="GO:0006729">
    <property type="term" value="P:tetrahydrobiopterin biosynthetic process"/>
    <property type="evidence" value="ECO:0007669"/>
    <property type="project" value="InterPro"/>
</dbReference>